<comment type="caution">
    <text evidence="2">The sequence shown here is derived from an EMBL/GenBank/DDBJ whole genome shotgun (WGS) entry which is preliminary data.</text>
</comment>
<feature type="domain" description="YgjP-like metallopeptidase" evidence="1">
    <location>
        <begin position="13"/>
        <end position="218"/>
    </location>
</feature>
<dbReference type="EMBL" id="DXHS01000069">
    <property type="protein sequence ID" value="HIW02536.1"/>
    <property type="molecule type" value="Genomic_DNA"/>
</dbReference>
<dbReference type="CDD" id="cd07344">
    <property type="entry name" value="M48_yhfN_like"/>
    <property type="match status" value="1"/>
</dbReference>
<dbReference type="PANTHER" id="PTHR30399">
    <property type="entry name" value="UNCHARACTERIZED PROTEIN YGJP"/>
    <property type="match status" value="1"/>
</dbReference>
<proteinExistence type="predicted"/>
<dbReference type="PANTHER" id="PTHR30399:SF1">
    <property type="entry name" value="UTP PYROPHOSPHATASE"/>
    <property type="match status" value="1"/>
</dbReference>
<dbReference type="Pfam" id="PF01863">
    <property type="entry name" value="YgjP-like"/>
    <property type="match status" value="1"/>
</dbReference>
<sequence>MSDGYTIQRSARRTISIVVKDGAVIVKVPNEYDSSPRLRQHVEDFLRRKSGWIERKLTETARNREELLLGLGGNAVYLFGYPAEVLYDPASRATRFDGRTLRLPVAHDDAGKRLILARWYKKIAKKELSSRLRRMADTTGYTYASFALSSAKGKWGSCADDGVIRLNYRLAALPERLIDYVILHELCHTAEMNHSEKFWKRVGYFMPDCKARRKELDRYRFVMELI</sequence>
<accession>A0A9D1Q0B5</accession>
<evidence type="ECO:0000313" key="2">
    <source>
        <dbReference type="EMBL" id="HIW02536.1"/>
    </source>
</evidence>
<reference evidence="2" key="2">
    <citation type="submission" date="2021-04" db="EMBL/GenBank/DDBJ databases">
        <authorList>
            <person name="Gilroy R."/>
        </authorList>
    </citation>
    <scope>NUCLEOTIDE SEQUENCE</scope>
    <source>
        <strain evidence="2">12435</strain>
    </source>
</reference>
<evidence type="ECO:0000313" key="3">
    <source>
        <dbReference type="Proteomes" id="UP000823990"/>
    </source>
</evidence>
<name>A0A9D1Q0B5_9FIRM</name>
<dbReference type="Proteomes" id="UP000823990">
    <property type="component" value="Unassembled WGS sequence"/>
</dbReference>
<reference evidence="2" key="1">
    <citation type="journal article" date="2021" name="PeerJ">
        <title>Extensive microbial diversity within the chicken gut microbiome revealed by metagenomics and culture.</title>
        <authorList>
            <person name="Gilroy R."/>
            <person name="Ravi A."/>
            <person name="Getino M."/>
            <person name="Pursley I."/>
            <person name="Horton D.L."/>
            <person name="Alikhan N.F."/>
            <person name="Baker D."/>
            <person name="Gharbi K."/>
            <person name="Hall N."/>
            <person name="Watson M."/>
            <person name="Adriaenssens E.M."/>
            <person name="Foster-Nyarko E."/>
            <person name="Jarju S."/>
            <person name="Secka A."/>
            <person name="Antonio M."/>
            <person name="Oren A."/>
            <person name="Chaudhuri R.R."/>
            <person name="La Ragione R."/>
            <person name="Hildebrand F."/>
            <person name="Pallen M.J."/>
        </authorList>
    </citation>
    <scope>NUCLEOTIDE SEQUENCE</scope>
    <source>
        <strain evidence="2">12435</strain>
    </source>
</reference>
<organism evidence="2 3">
    <name type="scientific">Candidatus Protoclostridium stercorigallinarum</name>
    <dbReference type="NCBI Taxonomy" id="2838741"/>
    <lineage>
        <taxon>Bacteria</taxon>
        <taxon>Bacillati</taxon>
        <taxon>Bacillota</taxon>
        <taxon>Clostridia</taxon>
        <taxon>Candidatus Protoclostridium</taxon>
    </lineage>
</organism>
<dbReference type="Gene3D" id="3.30.2010.10">
    <property type="entry name" value="Metalloproteases ('zincins'), catalytic domain"/>
    <property type="match status" value="1"/>
</dbReference>
<dbReference type="AlphaFoldDB" id="A0A9D1Q0B5"/>
<gene>
    <name evidence="2" type="ORF">H9892_04270</name>
</gene>
<dbReference type="InterPro" id="IPR002725">
    <property type="entry name" value="YgjP-like_metallopeptidase"/>
</dbReference>
<dbReference type="InterPro" id="IPR053136">
    <property type="entry name" value="UTP_pyrophosphatase-like"/>
</dbReference>
<evidence type="ECO:0000259" key="1">
    <source>
        <dbReference type="Pfam" id="PF01863"/>
    </source>
</evidence>
<protein>
    <submittedName>
        <fullName evidence="2">M48 family metallopeptidase</fullName>
    </submittedName>
</protein>